<dbReference type="AlphaFoldDB" id="I7GNX1"/>
<sequence>MFCKLKSRRSVICGEVIYLKKIVLSFT</sequence>
<organism evidence="1">
    <name type="scientific">Macaca fascicularis</name>
    <name type="common">Crab-eating macaque</name>
    <name type="synonym">Cynomolgus monkey</name>
    <dbReference type="NCBI Taxonomy" id="9541"/>
    <lineage>
        <taxon>Eukaryota</taxon>
        <taxon>Metazoa</taxon>
        <taxon>Chordata</taxon>
        <taxon>Craniata</taxon>
        <taxon>Vertebrata</taxon>
        <taxon>Euteleostomi</taxon>
        <taxon>Mammalia</taxon>
        <taxon>Eutheria</taxon>
        <taxon>Euarchontoglires</taxon>
        <taxon>Primates</taxon>
        <taxon>Haplorrhini</taxon>
        <taxon>Catarrhini</taxon>
        <taxon>Cercopithecidae</taxon>
        <taxon>Cercopithecinae</taxon>
        <taxon>Macaca</taxon>
    </lineage>
</organism>
<keyword evidence="1" id="KW-0012">Acyltransferase</keyword>
<dbReference type="GO" id="GO:0016746">
    <property type="term" value="F:acyltransferase activity"/>
    <property type="evidence" value="ECO:0007669"/>
    <property type="project" value="UniProtKB-KW"/>
</dbReference>
<proteinExistence type="evidence at transcript level"/>
<evidence type="ECO:0000313" key="1">
    <source>
        <dbReference type="EMBL" id="BAE90544.1"/>
    </source>
</evidence>
<protein>
    <submittedName>
        <fullName evidence="1">Macaca fascicularis brain cDNA clone: QflA-22762, similar to human O-acyltransferase (membrane bound) domain containing 1(OACT1), mRNA, RefSeq: XM_371801.2</fullName>
    </submittedName>
</protein>
<keyword evidence="1" id="KW-0808">Transferase</keyword>
<reference evidence="1" key="1">
    <citation type="journal article" date="2007" name="PLoS Biol.">
        <title>Rate of evolution in brain-expressed genes in humans and other primates.</title>
        <authorList>
            <person name="Wang H.-Y."/>
            <person name="Chien H.-C."/>
            <person name="Osada N."/>
            <person name="Hashimoto K."/>
            <person name="Sugano S."/>
            <person name="Gojobori T."/>
            <person name="Chou C.-K."/>
            <person name="Tsai S.-F."/>
            <person name="Wu C.-I."/>
            <person name="Shen C.-K.J."/>
        </authorList>
    </citation>
    <scope>NUCLEOTIDE SEQUENCE</scope>
</reference>
<accession>I7GNX1</accession>
<name>I7GNX1_MACFA</name>
<dbReference type="EMBL" id="AB173482">
    <property type="protein sequence ID" value="BAE90544.1"/>
    <property type="molecule type" value="mRNA"/>
</dbReference>